<proteinExistence type="predicted"/>
<feature type="domain" description="NADP-dependent oxidoreductase" evidence="1">
    <location>
        <begin position="10"/>
        <end position="287"/>
    </location>
</feature>
<organism evidence="2 3">
    <name type="scientific">Maricaulis maris (strain MCS10)</name>
    <name type="common">Caulobacter maris</name>
    <dbReference type="NCBI Taxonomy" id="394221"/>
    <lineage>
        <taxon>Bacteria</taxon>
        <taxon>Pseudomonadati</taxon>
        <taxon>Pseudomonadota</taxon>
        <taxon>Alphaproteobacteria</taxon>
        <taxon>Maricaulales</taxon>
        <taxon>Maricaulaceae</taxon>
        <taxon>Maricaulis</taxon>
    </lineage>
</organism>
<dbReference type="PANTHER" id="PTHR43364:SF1">
    <property type="entry name" value="OXIDOREDUCTASE YDHF"/>
    <property type="match status" value="1"/>
</dbReference>
<dbReference type="InterPro" id="IPR020471">
    <property type="entry name" value="AKR"/>
</dbReference>
<dbReference type="STRING" id="394221.Mmar10_2743"/>
<dbReference type="InterPro" id="IPR036812">
    <property type="entry name" value="NAD(P)_OxRdtase_dom_sf"/>
</dbReference>
<dbReference type="AlphaFoldDB" id="Q0AL14"/>
<dbReference type="PANTHER" id="PTHR43364">
    <property type="entry name" value="NADH-SPECIFIC METHYLGLYOXAL REDUCTASE-RELATED"/>
    <property type="match status" value="1"/>
</dbReference>
<dbReference type="RefSeq" id="WP_011644673.1">
    <property type="nucleotide sequence ID" value="NC_008347.1"/>
</dbReference>
<protein>
    <submittedName>
        <fullName evidence="2">Aldo/keto reductase</fullName>
    </submittedName>
</protein>
<name>Q0AL14_MARMM</name>
<dbReference type="Pfam" id="PF00248">
    <property type="entry name" value="Aldo_ket_red"/>
    <property type="match status" value="1"/>
</dbReference>
<dbReference type="PRINTS" id="PR00069">
    <property type="entry name" value="ALDKETRDTASE"/>
</dbReference>
<dbReference type="InterPro" id="IPR023210">
    <property type="entry name" value="NADP_OxRdtase_dom"/>
</dbReference>
<dbReference type="Proteomes" id="UP000001964">
    <property type="component" value="Chromosome"/>
</dbReference>
<dbReference type="GO" id="GO:0005829">
    <property type="term" value="C:cytosol"/>
    <property type="evidence" value="ECO:0007669"/>
    <property type="project" value="TreeGrafter"/>
</dbReference>
<evidence type="ECO:0000313" key="3">
    <source>
        <dbReference type="Proteomes" id="UP000001964"/>
    </source>
</evidence>
<dbReference type="GO" id="GO:0016491">
    <property type="term" value="F:oxidoreductase activity"/>
    <property type="evidence" value="ECO:0007669"/>
    <property type="project" value="InterPro"/>
</dbReference>
<dbReference type="EMBL" id="CP000449">
    <property type="protein sequence ID" value="ABI67029.1"/>
    <property type="molecule type" value="Genomic_DNA"/>
</dbReference>
<evidence type="ECO:0000313" key="2">
    <source>
        <dbReference type="EMBL" id="ABI67029.1"/>
    </source>
</evidence>
<dbReference type="OrthoDB" id="9768793at2"/>
<dbReference type="HOGENOM" id="CLU_023205_8_0_5"/>
<dbReference type="SUPFAM" id="SSF51430">
    <property type="entry name" value="NAD(P)-linked oxidoreductase"/>
    <property type="match status" value="1"/>
</dbReference>
<dbReference type="InterPro" id="IPR050523">
    <property type="entry name" value="AKR_Detox_Biosynth"/>
</dbReference>
<dbReference type="KEGG" id="mmr:Mmar10_2743"/>
<reference evidence="2 3" key="1">
    <citation type="submission" date="2006-08" db="EMBL/GenBank/DDBJ databases">
        <title>Complete sequence of Maricaulis maris MCS10.</title>
        <authorList>
            <consortium name="US DOE Joint Genome Institute"/>
            <person name="Copeland A."/>
            <person name="Lucas S."/>
            <person name="Lapidus A."/>
            <person name="Barry K."/>
            <person name="Detter J.C."/>
            <person name="Glavina del Rio T."/>
            <person name="Hammon N."/>
            <person name="Israni S."/>
            <person name="Dalin E."/>
            <person name="Tice H."/>
            <person name="Pitluck S."/>
            <person name="Saunders E."/>
            <person name="Brettin T."/>
            <person name="Bruce D."/>
            <person name="Han C."/>
            <person name="Tapia R."/>
            <person name="Gilna P."/>
            <person name="Schmutz J."/>
            <person name="Larimer F."/>
            <person name="Land M."/>
            <person name="Hauser L."/>
            <person name="Kyrpides N."/>
            <person name="Mikhailova N."/>
            <person name="Viollier P."/>
            <person name="Stephens C."/>
            <person name="Richardson P."/>
        </authorList>
    </citation>
    <scope>NUCLEOTIDE SEQUENCE [LARGE SCALE GENOMIC DNA]</scope>
    <source>
        <strain evidence="2 3">MCS10</strain>
    </source>
</reference>
<keyword evidence="3" id="KW-1185">Reference proteome</keyword>
<evidence type="ECO:0000259" key="1">
    <source>
        <dbReference type="Pfam" id="PF00248"/>
    </source>
</evidence>
<gene>
    <name evidence="2" type="ordered locus">Mmar10_2743</name>
</gene>
<dbReference type="eggNOG" id="COG4989">
    <property type="taxonomic scope" value="Bacteria"/>
</dbReference>
<sequence>MSLQEAPAIWGAMRARHGQDTATAPGFARMISTCLDNGVDWVDHADIYDDGAVEALHGQALQHLTASERGRLRVISKCGVRFASPGQPGVRLHHYRSDAAWLHQQVDASLARLGVEQIDLYLLHRPDYLMQVEETAGALADLIESGKIAACGVSNFSVHQVDAVTESGRVHPIANQVEVSPFHADALDNGQLDQARRRAMVLLAWSPLGGSRLFVGDDAASRRLRTCLEAMRTRYSGAPGIDSLVLAWLRRMGVTPILGTASIERLQRQVSELAAIEMDVQDWYEILEAARGIRVP</sequence>
<dbReference type="Gene3D" id="3.20.20.100">
    <property type="entry name" value="NADP-dependent oxidoreductase domain"/>
    <property type="match status" value="1"/>
</dbReference>
<accession>Q0AL14</accession>